<dbReference type="Proteomes" id="UP000017670">
    <property type="component" value="Unassembled WGS sequence"/>
</dbReference>
<reference evidence="1 2" key="1">
    <citation type="submission" date="2013-02" db="EMBL/GenBank/DDBJ databases">
        <title>The Genome Sequence of Acinetobacter beijerinckii CIP 110307.</title>
        <authorList>
            <consortium name="The Broad Institute Genome Sequencing Platform"/>
            <consortium name="The Broad Institute Genome Sequencing Center for Infectious Disease"/>
            <person name="Cerqueira G."/>
            <person name="Feldgarden M."/>
            <person name="Courvalin P."/>
            <person name="Perichon B."/>
            <person name="Grillot-Courvalin C."/>
            <person name="Clermont D."/>
            <person name="Rocha E."/>
            <person name="Yoon E.-J."/>
            <person name="Nemec A."/>
            <person name="Walker B."/>
            <person name="Young S.K."/>
            <person name="Zeng Q."/>
            <person name="Gargeya S."/>
            <person name="Fitzgerald M."/>
            <person name="Haas B."/>
            <person name="Abouelleil A."/>
            <person name="Alvarado L."/>
            <person name="Arachchi H.M."/>
            <person name="Berlin A.M."/>
            <person name="Chapman S.B."/>
            <person name="Dewar J."/>
            <person name="Goldberg J."/>
            <person name="Griggs A."/>
            <person name="Gujja S."/>
            <person name="Hansen M."/>
            <person name="Howarth C."/>
            <person name="Imamovic A."/>
            <person name="Larimer J."/>
            <person name="McCowan C."/>
            <person name="Murphy C."/>
            <person name="Neiman D."/>
            <person name="Pearson M."/>
            <person name="Priest M."/>
            <person name="Roberts A."/>
            <person name="Saif S."/>
            <person name="Shea T."/>
            <person name="Sisk P."/>
            <person name="Sykes S."/>
            <person name="Wortman J."/>
            <person name="Nusbaum C."/>
            <person name="Birren B."/>
        </authorList>
    </citation>
    <scope>NUCLEOTIDE SEQUENCE [LARGE SCALE GENOMIC DNA]</scope>
    <source>
        <strain evidence="1 2">CIP 110307</strain>
    </source>
</reference>
<evidence type="ECO:0000313" key="2">
    <source>
        <dbReference type="Proteomes" id="UP000017670"/>
    </source>
</evidence>
<dbReference type="GeneID" id="29858278"/>
<dbReference type="eggNOG" id="ENOG50303A0">
    <property type="taxonomic scope" value="Bacteria"/>
</dbReference>
<dbReference type="AlphaFoldDB" id="N9DYH7"/>
<organism evidence="1 2">
    <name type="scientific">Acinetobacter beijerinckii CIP 110307</name>
    <dbReference type="NCBI Taxonomy" id="1217648"/>
    <lineage>
        <taxon>Bacteria</taxon>
        <taxon>Pseudomonadati</taxon>
        <taxon>Pseudomonadota</taxon>
        <taxon>Gammaproteobacteria</taxon>
        <taxon>Moraxellales</taxon>
        <taxon>Moraxellaceae</taxon>
        <taxon>Acinetobacter</taxon>
    </lineage>
</organism>
<proteinExistence type="predicted"/>
<accession>N9DYH7</accession>
<dbReference type="RefSeq" id="WP_005063365.1">
    <property type="nucleotide sequence ID" value="NZ_KB849767.1"/>
</dbReference>
<dbReference type="EMBL" id="APQL01000013">
    <property type="protein sequence ID" value="ENW02972.1"/>
    <property type="molecule type" value="Genomic_DNA"/>
</dbReference>
<comment type="caution">
    <text evidence="1">The sequence shown here is derived from an EMBL/GenBank/DDBJ whole genome shotgun (WGS) entry which is preliminary data.</text>
</comment>
<sequence>MALSKMMKKHFNFWAFSSEIIQTNGVHEDLHSLEIIIGKDVLEALNDQIGYLKENGLNRYFATYILNSEEMKHVSVYMNEPEMVEVSDLYLMGNISGLYAKFYITLHEKLIFYLVKLIAYEKGN</sequence>
<gene>
    <name evidence="1" type="ORF">F933_03378</name>
</gene>
<keyword evidence="2" id="KW-1185">Reference proteome</keyword>
<protein>
    <submittedName>
        <fullName evidence="1">Uncharacterized protein</fullName>
    </submittedName>
</protein>
<evidence type="ECO:0000313" key="1">
    <source>
        <dbReference type="EMBL" id="ENW02972.1"/>
    </source>
</evidence>
<name>N9DYH7_9GAMM</name>
<dbReference type="HOGENOM" id="CLU_1998908_0_0_6"/>